<reference evidence="3 4" key="1">
    <citation type="submission" date="2018-09" db="EMBL/GenBank/DDBJ databases">
        <title>Gemmobacter lutimaris sp. nov., a marine bacterium isolated from tidal flat.</title>
        <authorList>
            <person name="Lee D.W."/>
            <person name="Yoo Y."/>
            <person name="Kim J.-J."/>
            <person name="Kim B.S."/>
        </authorList>
    </citation>
    <scope>NUCLEOTIDE SEQUENCE [LARGE SCALE GENOMIC DNA]</scope>
    <source>
        <strain evidence="3 4">YJ-T1-11</strain>
    </source>
</reference>
<proteinExistence type="predicted"/>
<evidence type="ECO:0000259" key="2">
    <source>
        <dbReference type="Pfam" id="PF08707"/>
    </source>
</evidence>
<dbReference type="GO" id="GO:0016817">
    <property type="term" value="F:hydrolase activity, acting on acid anhydrides"/>
    <property type="evidence" value="ECO:0007669"/>
    <property type="project" value="InterPro"/>
</dbReference>
<name>A0A398BMZ1_9RHOB</name>
<keyword evidence="4" id="KW-1185">Reference proteome</keyword>
<dbReference type="Pfam" id="PF08707">
    <property type="entry name" value="PriCT_2"/>
    <property type="match status" value="1"/>
</dbReference>
<feature type="domain" description="Primase C-terminal 2" evidence="2">
    <location>
        <begin position="229"/>
        <end position="279"/>
    </location>
</feature>
<evidence type="ECO:0000313" key="3">
    <source>
        <dbReference type="EMBL" id="RID91865.1"/>
    </source>
</evidence>
<evidence type="ECO:0000256" key="1">
    <source>
        <dbReference type="SAM" id="MobiDB-lite"/>
    </source>
</evidence>
<accession>A0A398BMZ1</accession>
<dbReference type="EMBL" id="QXXQ01000005">
    <property type="protein sequence ID" value="RID91865.1"/>
    <property type="molecule type" value="Genomic_DNA"/>
</dbReference>
<evidence type="ECO:0000313" key="4">
    <source>
        <dbReference type="Proteomes" id="UP000266649"/>
    </source>
</evidence>
<feature type="region of interest" description="Disordered" evidence="1">
    <location>
        <begin position="38"/>
        <end position="69"/>
    </location>
</feature>
<sequence>MTDKSNVDHHVFRRLDHHVPAYLCRAGFHAAVQRREHGRAAAQARIEGPHHQSQPRGRREMTQQQNHETETRLTAVSLAVLQERHRSTAEALARREAQRRDLMTKLVSTDYQIVKLTNDCSDFATAMARLQGLGNKFMPITGVTVERDDPYFPNPLNPEAAAVDAARIAPMPDRDWRAVEAAIQISRAVPVDGDATIYCVTRLGLLDLLRASGMQRTGAVPGHRVETHVDDRDCWLRIGRAIHRKMAGTVGGFELWREISRQSEKFDEQQALLVWKSFGAVPAEDLLVLRSFADAELMRDKTAKREAQQ</sequence>
<comment type="caution">
    <text evidence="3">The sequence shown here is derived from an EMBL/GenBank/DDBJ whole genome shotgun (WGS) entry which is preliminary data.</text>
</comment>
<protein>
    <recommendedName>
        <fullName evidence="2">Primase C-terminal 2 domain-containing protein</fullName>
    </recommendedName>
</protein>
<dbReference type="AlphaFoldDB" id="A0A398BMZ1"/>
<organism evidence="3 4">
    <name type="scientific">Gemmobacter lutimaris</name>
    <dbReference type="NCBI Taxonomy" id="2306023"/>
    <lineage>
        <taxon>Bacteria</taxon>
        <taxon>Pseudomonadati</taxon>
        <taxon>Pseudomonadota</taxon>
        <taxon>Alphaproteobacteria</taxon>
        <taxon>Rhodobacterales</taxon>
        <taxon>Paracoccaceae</taxon>
        <taxon>Gemmobacter</taxon>
    </lineage>
</organism>
<gene>
    <name evidence="3" type="ORF">D2N39_11550</name>
</gene>
<dbReference type="InterPro" id="IPR014819">
    <property type="entry name" value="PriCT_2"/>
</dbReference>
<feature type="compositionally biased region" description="Basic and acidic residues" evidence="1">
    <location>
        <begin position="57"/>
        <end position="69"/>
    </location>
</feature>
<dbReference type="Proteomes" id="UP000266649">
    <property type="component" value="Unassembled WGS sequence"/>
</dbReference>